<organism evidence="2 3">
    <name type="scientific">Suillus subaureus</name>
    <dbReference type="NCBI Taxonomy" id="48587"/>
    <lineage>
        <taxon>Eukaryota</taxon>
        <taxon>Fungi</taxon>
        <taxon>Dikarya</taxon>
        <taxon>Basidiomycota</taxon>
        <taxon>Agaricomycotina</taxon>
        <taxon>Agaricomycetes</taxon>
        <taxon>Agaricomycetidae</taxon>
        <taxon>Boletales</taxon>
        <taxon>Suillineae</taxon>
        <taxon>Suillaceae</taxon>
        <taxon>Suillus</taxon>
    </lineage>
</organism>
<evidence type="ECO:0000313" key="3">
    <source>
        <dbReference type="Proteomes" id="UP000807769"/>
    </source>
</evidence>
<proteinExistence type="predicted"/>
<reference evidence="2" key="1">
    <citation type="journal article" date="2020" name="New Phytol.">
        <title>Comparative genomics reveals dynamic genome evolution in host specialist ectomycorrhizal fungi.</title>
        <authorList>
            <person name="Lofgren L.A."/>
            <person name="Nguyen N.H."/>
            <person name="Vilgalys R."/>
            <person name="Ruytinx J."/>
            <person name="Liao H.L."/>
            <person name="Branco S."/>
            <person name="Kuo A."/>
            <person name="LaButti K."/>
            <person name="Lipzen A."/>
            <person name="Andreopoulos W."/>
            <person name="Pangilinan J."/>
            <person name="Riley R."/>
            <person name="Hundley H."/>
            <person name="Na H."/>
            <person name="Barry K."/>
            <person name="Grigoriev I.V."/>
            <person name="Stajich J.E."/>
            <person name="Kennedy P.G."/>
        </authorList>
    </citation>
    <scope>NUCLEOTIDE SEQUENCE</scope>
    <source>
        <strain evidence="2">MN1</strain>
    </source>
</reference>
<dbReference type="AlphaFoldDB" id="A0A9P7JIW3"/>
<accession>A0A9P7JIW3</accession>
<dbReference type="EMBL" id="JABBWG010000003">
    <property type="protein sequence ID" value="KAG1824654.1"/>
    <property type="molecule type" value="Genomic_DNA"/>
</dbReference>
<dbReference type="GeneID" id="64628434"/>
<gene>
    <name evidence="2" type="ORF">BJ212DRAFT_1321645</name>
</gene>
<sequence length="215" mass="23201">MLHSQLVTITDRLRTIPMKLNKLAGCSQGMSMWLHAEFKVEDGRNAIAAGLLCVARAGVLFLITVTACLTQFGQAMEVDTFEVQTAYEMFLRQLAAPAICTENTIVLCVPVALVSRIGLSRRGILSSRGVADCFVCTTSTAIGRYIIAGRDSSTSAKMSLAPHPALTESGTRSAATPMSFKDLGRPHVTATPSSMHPWHPGLLYQLGGVIWHKKL</sequence>
<evidence type="ECO:0000256" key="1">
    <source>
        <dbReference type="SAM" id="MobiDB-lite"/>
    </source>
</evidence>
<protein>
    <submittedName>
        <fullName evidence="2">Uncharacterized protein</fullName>
    </submittedName>
</protein>
<evidence type="ECO:0000313" key="2">
    <source>
        <dbReference type="EMBL" id="KAG1824654.1"/>
    </source>
</evidence>
<comment type="caution">
    <text evidence="2">The sequence shown here is derived from an EMBL/GenBank/DDBJ whole genome shotgun (WGS) entry which is preliminary data.</text>
</comment>
<keyword evidence="3" id="KW-1185">Reference proteome</keyword>
<feature type="region of interest" description="Disordered" evidence="1">
    <location>
        <begin position="159"/>
        <end position="178"/>
    </location>
</feature>
<dbReference type="RefSeq" id="XP_041198371.1">
    <property type="nucleotide sequence ID" value="XM_041334417.1"/>
</dbReference>
<name>A0A9P7JIW3_9AGAM</name>
<dbReference type="Proteomes" id="UP000807769">
    <property type="component" value="Unassembled WGS sequence"/>
</dbReference>